<name>A0A1M6WQB6_9BACT</name>
<reference evidence="2" key="1">
    <citation type="submission" date="2016-11" db="EMBL/GenBank/DDBJ databases">
        <authorList>
            <person name="Varghese N."/>
            <person name="Submissions S."/>
        </authorList>
    </citation>
    <scope>NUCLEOTIDE SEQUENCE [LARGE SCALE GENOMIC DNA]</scope>
    <source>
        <strain evidence="2">UWOS</strain>
    </source>
</reference>
<proteinExistence type="predicted"/>
<sequence>MEKLGKMTDAGRAVLSDMSEKGFVMDADVLAALQADKKAWHYFLTFPVLYQRIRIDTVQIKKKNPKVFRFRLQKLIENSRNGVMYGEWNDNGRLSY</sequence>
<organism evidence="1 2">
    <name type="scientific">Fibrobacter intestinalis</name>
    <dbReference type="NCBI Taxonomy" id="28122"/>
    <lineage>
        <taxon>Bacteria</taxon>
        <taxon>Pseudomonadati</taxon>
        <taxon>Fibrobacterota</taxon>
        <taxon>Fibrobacteria</taxon>
        <taxon>Fibrobacterales</taxon>
        <taxon>Fibrobacteraceae</taxon>
        <taxon>Fibrobacter</taxon>
    </lineage>
</organism>
<protein>
    <submittedName>
        <fullName evidence="1">Bacteriocin-protection, YdeI or OmpD-Associated</fullName>
    </submittedName>
</protein>
<evidence type="ECO:0000313" key="1">
    <source>
        <dbReference type="EMBL" id="SHK95834.1"/>
    </source>
</evidence>
<dbReference type="Proteomes" id="UP000184275">
    <property type="component" value="Unassembled WGS sequence"/>
</dbReference>
<evidence type="ECO:0000313" key="2">
    <source>
        <dbReference type="Proteomes" id="UP000184275"/>
    </source>
</evidence>
<dbReference type="Pfam" id="PF13376">
    <property type="entry name" value="OmdA"/>
    <property type="match status" value="1"/>
</dbReference>
<accession>A0A1M6WQB6</accession>
<keyword evidence="2" id="KW-1185">Reference proteome</keyword>
<dbReference type="AlphaFoldDB" id="A0A1M6WQB6"/>
<gene>
    <name evidence="1" type="ORF">SAMN05720469_12620</name>
</gene>
<dbReference type="EMBL" id="FRAW01000026">
    <property type="protein sequence ID" value="SHK95834.1"/>
    <property type="molecule type" value="Genomic_DNA"/>
</dbReference>